<gene>
    <name evidence="1" type="ORF">LCGC14_1319300</name>
</gene>
<accession>A0A0F9L5A6</accession>
<protein>
    <submittedName>
        <fullName evidence="1">Uncharacterized protein</fullName>
    </submittedName>
</protein>
<dbReference type="EMBL" id="LAZR01007859">
    <property type="protein sequence ID" value="KKM82471.1"/>
    <property type="molecule type" value="Genomic_DNA"/>
</dbReference>
<proteinExistence type="predicted"/>
<organism evidence="1">
    <name type="scientific">marine sediment metagenome</name>
    <dbReference type="NCBI Taxonomy" id="412755"/>
    <lineage>
        <taxon>unclassified sequences</taxon>
        <taxon>metagenomes</taxon>
        <taxon>ecological metagenomes</taxon>
    </lineage>
</organism>
<name>A0A0F9L5A6_9ZZZZ</name>
<evidence type="ECO:0000313" key="1">
    <source>
        <dbReference type="EMBL" id="KKM82471.1"/>
    </source>
</evidence>
<sequence>MKAAINLSLDTKIIHEISERADARAGPDHRPNVSMIVEELVILGLEAERSAAAPTQEGTS</sequence>
<reference evidence="1" key="1">
    <citation type="journal article" date="2015" name="Nature">
        <title>Complex archaea that bridge the gap between prokaryotes and eukaryotes.</title>
        <authorList>
            <person name="Spang A."/>
            <person name="Saw J.H."/>
            <person name="Jorgensen S.L."/>
            <person name="Zaremba-Niedzwiedzka K."/>
            <person name="Martijn J."/>
            <person name="Lind A.E."/>
            <person name="van Eijk R."/>
            <person name="Schleper C."/>
            <person name="Guy L."/>
            <person name="Ettema T.J."/>
        </authorList>
    </citation>
    <scope>NUCLEOTIDE SEQUENCE</scope>
</reference>
<comment type="caution">
    <text evidence="1">The sequence shown here is derived from an EMBL/GenBank/DDBJ whole genome shotgun (WGS) entry which is preliminary data.</text>
</comment>
<dbReference type="AlphaFoldDB" id="A0A0F9L5A6"/>